<dbReference type="GO" id="GO:0004197">
    <property type="term" value="F:cysteine-type endopeptidase activity"/>
    <property type="evidence" value="ECO:0007669"/>
    <property type="project" value="InterPro"/>
</dbReference>
<dbReference type="Proteomes" id="UP001304243">
    <property type="component" value="Unassembled WGS sequence"/>
</dbReference>
<keyword evidence="3" id="KW-0645">Protease</keyword>
<dbReference type="GO" id="GO:0005737">
    <property type="term" value="C:cytoplasm"/>
    <property type="evidence" value="ECO:0007669"/>
    <property type="project" value="TreeGrafter"/>
</dbReference>
<keyword evidence="3" id="KW-0788">Thiol protease</keyword>
<feature type="region of interest" description="Disordered" evidence="4">
    <location>
        <begin position="1"/>
        <end position="80"/>
    </location>
</feature>
<dbReference type="GO" id="GO:0006915">
    <property type="term" value="P:apoptotic process"/>
    <property type="evidence" value="ECO:0007669"/>
    <property type="project" value="UniProtKB-KW"/>
</dbReference>
<feature type="compositionally biased region" description="Polar residues" evidence="4">
    <location>
        <begin position="58"/>
        <end position="80"/>
    </location>
</feature>
<accession>A0AAN7HYT9</accession>
<dbReference type="GeneID" id="89955500"/>
<dbReference type="SUPFAM" id="SSF52129">
    <property type="entry name" value="Caspase-like"/>
    <property type="match status" value="1"/>
</dbReference>
<comment type="similarity">
    <text evidence="1">Belongs to the peptidase C14B family.</text>
</comment>
<dbReference type="PANTHER" id="PTHR48104:SF30">
    <property type="entry name" value="METACASPASE-1"/>
    <property type="match status" value="1"/>
</dbReference>
<proteinExistence type="inferred from homology"/>
<dbReference type="Gene3D" id="3.40.50.12660">
    <property type="match status" value="1"/>
</dbReference>
<evidence type="ECO:0000313" key="6">
    <source>
        <dbReference type="EMBL" id="KAK4513246.1"/>
    </source>
</evidence>
<evidence type="ECO:0000256" key="1">
    <source>
        <dbReference type="ARBA" id="ARBA00009005"/>
    </source>
</evidence>
<sequence length="502" mass="55708">MNSLITCQKLGDPQQRLGSSSMAKHPQQQQHQFPGGVGSLRQPYSSRQAFPLPPPPQQVSNSYCQQNRQDHVSTAQQQQMPSFRQATFATINCQEAQPNRHTQPSMNNQQASRASNQGLHTTATSQQASVKSDAKDPKFTQQELSHPNPNFPQPPHASQNQPSKPVPYGKNFTSVGNGFYLHVDPLVREIGTLNFKLSNCQGRKKALLIGINYFNTSAQLNGCINDVRNIKDFITTLYGFKEQDMVILTDDQPANSKFYPTRVNILAAMQWLVSDSKPNDSFFLHYSGHGGRVVDTSGDEDDGYDETIFPVDHDKYKGESGQIVDDLMHDIMVKPLVEGCRLTCIFDSCHSGTALDLPYVYSTKGMIKEQNLLKGAGKGLLSAGISYASGNKARALSSLMEIRNTAKSQKEIQEWNRQNLFSPADVIMFSGCKDSQTSADAVEDGKATGAMSYAFTTTLRQNPKQSYHALLNSVRDILRDKYSQRPQMSASHPIDVNLQFIC</sequence>
<dbReference type="GO" id="GO:0006508">
    <property type="term" value="P:proteolysis"/>
    <property type="evidence" value="ECO:0007669"/>
    <property type="project" value="InterPro"/>
</dbReference>
<gene>
    <name evidence="6" type="ORF">ATC70_011814</name>
</gene>
<evidence type="ECO:0000256" key="2">
    <source>
        <dbReference type="ARBA" id="ARBA00022703"/>
    </source>
</evidence>
<feature type="compositionally biased region" description="Polar residues" evidence="4">
    <location>
        <begin position="98"/>
        <end position="130"/>
    </location>
</feature>
<keyword evidence="7" id="KW-1185">Reference proteome</keyword>
<feature type="compositionally biased region" description="Polar residues" evidence="4">
    <location>
        <begin position="139"/>
        <end position="148"/>
    </location>
</feature>
<dbReference type="Pfam" id="PF00656">
    <property type="entry name" value="Peptidase_C14"/>
    <property type="match status" value="1"/>
</dbReference>
<reference evidence="6 7" key="1">
    <citation type="submission" date="2022-11" db="EMBL/GenBank/DDBJ databases">
        <title>Mucor velutinosus strain NIH1002 WGS.</title>
        <authorList>
            <person name="Subramanian P."/>
            <person name="Mullikin J.C."/>
            <person name="Segre J.A."/>
            <person name="Zelazny A.M."/>
        </authorList>
    </citation>
    <scope>NUCLEOTIDE SEQUENCE [LARGE SCALE GENOMIC DNA]</scope>
    <source>
        <strain evidence="6 7">NIH1002</strain>
    </source>
</reference>
<comment type="caution">
    <text evidence="6">The sequence shown here is derived from an EMBL/GenBank/DDBJ whole genome shotgun (WGS) entry which is preliminary data.</text>
</comment>
<evidence type="ECO:0000256" key="4">
    <source>
        <dbReference type="SAM" id="MobiDB-lite"/>
    </source>
</evidence>
<evidence type="ECO:0000313" key="7">
    <source>
        <dbReference type="Proteomes" id="UP001304243"/>
    </source>
</evidence>
<evidence type="ECO:0000256" key="3">
    <source>
        <dbReference type="ARBA" id="ARBA00022807"/>
    </source>
</evidence>
<organism evidence="6 7">
    <name type="scientific">Mucor velutinosus</name>
    <dbReference type="NCBI Taxonomy" id="708070"/>
    <lineage>
        <taxon>Eukaryota</taxon>
        <taxon>Fungi</taxon>
        <taxon>Fungi incertae sedis</taxon>
        <taxon>Mucoromycota</taxon>
        <taxon>Mucoromycotina</taxon>
        <taxon>Mucoromycetes</taxon>
        <taxon>Mucorales</taxon>
        <taxon>Mucorineae</taxon>
        <taxon>Mucoraceae</taxon>
        <taxon>Mucor</taxon>
    </lineage>
</organism>
<dbReference type="InterPro" id="IPR050452">
    <property type="entry name" value="Metacaspase"/>
</dbReference>
<dbReference type="PANTHER" id="PTHR48104">
    <property type="entry name" value="METACASPASE-4"/>
    <property type="match status" value="1"/>
</dbReference>
<dbReference type="InterPro" id="IPR029030">
    <property type="entry name" value="Caspase-like_dom_sf"/>
</dbReference>
<dbReference type="InterPro" id="IPR011600">
    <property type="entry name" value="Pept_C14_caspase"/>
</dbReference>
<keyword evidence="3" id="KW-0378">Hydrolase</keyword>
<protein>
    <recommendedName>
        <fullName evidence="5">Peptidase C14 caspase domain-containing protein</fullName>
    </recommendedName>
</protein>
<name>A0AAN7HYT9_9FUNG</name>
<keyword evidence="2" id="KW-0053">Apoptosis</keyword>
<dbReference type="EMBL" id="JASEJX010000018">
    <property type="protein sequence ID" value="KAK4513246.1"/>
    <property type="molecule type" value="Genomic_DNA"/>
</dbReference>
<feature type="region of interest" description="Disordered" evidence="4">
    <location>
        <begin position="98"/>
        <end position="169"/>
    </location>
</feature>
<dbReference type="AlphaFoldDB" id="A0AAN7HYT9"/>
<dbReference type="RefSeq" id="XP_064679912.1">
    <property type="nucleotide sequence ID" value="XM_064830999.1"/>
</dbReference>
<feature type="domain" description="Peptidase C14 caspase" evidence="5">
    <location>
        <begin position="203"/>
        <end position="492"/>
    </location>
</feature>
<evidence type="ECO:0000259" key="5">
    <source>
        <dbReference type="Pfam" id="PF00656"/>
    </source>
</evidence>